<name>A0A0M2NDD0_9FIRM</name>
<comment type="caution">
    <text evidence="17">The sequence shown here is derived from an EMBL/GenBank/DDBJ whole genome shotgun (WGS) entry which is preliminary data.</text>
</comment>
<feature type="domain" description="SRP54-type proteins GTP-binding" evidence="16">
    <location>
        <begin position="199"/>
        <end position="390"/>
    </location>
</feature>
<dbReference type="InterPro" id="IPR020006">
    <property type="entry name" value="FlhF"/>
</dbReference>
<dbReference type="CDD" id="cd17873">
    <property type="entry name" value="FlhF"/>
    <property type="match status" value="1"/>
</dbReference>
<dbReference type="Gene3D" id="1.20.120.1380">
    <property type="entry name" value="Flagellar FlhF biosynthesis protein, N domain"/>
    <property type="match status" value="1"/>
</dbReference>
<dbReference type="InterPro" id="IPR000897">
    <property type="entry name" value="SRP54_GTPase_dom"/>
</dbReference>
<gene>
    <name evidence="17" type="ORF">CHK_1985</name>
</gene>
<keyword evidence="10" id="KW-0472">Membrane</keyword>
<evidence type="ECO:0000259" key="15">
    <source>
        <dbReference type="SMART" id="SM00382"/>
    </source>
</evidence>
<dbReference type="FunFam" id="3.40.50.300:FF:000695">
    <property type="entry name" value="Flagellar biosynthesis regulator FlhF"/>
    <property type="match status" value="1"/>
</dbReference>
<evidence type="ECO:0000256" key="5">
    <source>
        <dbReference type="ARBA" id="ARBA00022475"/>
    </source>
</evidence>
<evidence type="ECO:0000256" key="14">
    <source>
        <dbReference type="SAM" id="MobiDB-lite"/>
    </source>
</evidence>
<evidence type="ECO:0000313" key="18">
    <source>
        <dbReference type="Proteomes" id="UP000034076"/>
    </source>
</evidence>
<dbReference type="EMBL" id="LAYJ01000105">
    <property type="protein sequence ID" value="KKI50519.1"/>
    <property type="molecule type" value="Genomic_DNA"/>
</dbReference>
<evidence type="ECO:0000256" key="4">
    <source>
        <dbReference type="ARBA" id="ARBA00022448"/>
    </source>
</evidence>
<comment type="subcellular location">
    <subcellularLocation>
        <location evidence="1">Cell membrane</location>
        <topology evidence="1">Peripheral membrane protein</topology>
        <orientation evidence="1">Cytoplasmic side</orientation>
    </subcellularLocation>
</comment>
<dbReference type="Gene3D" id="3.40.50.300">
    <property type="entry name" value="P-loop containing nucleotide triphosphate hydrolases"/>
    <property type="match status" value="1"/>
</dbReference>
<reference evidence="17 18" key="1">
    <citation type="submission" date="2015-04" db="EMBL/GenBank/DDBJ databases">
        <title>Draft genome sequence of bacteremic isolate Catabacter hongkongensis type strain HKU16T.</title>
        <authorList>
            <person name="Lau S.K."/>
            <person name="Teng J.L."/>
            <person name="Huang Y."/>
            <person name="Curreem S.O."/>
            <person name="Tsui S.K."/>
            <person name="Woo P.C."/>
        </authorList>
    </citation>
    <scope>NUCLEOTIDE SEQUENCE [LARGE SCALE GENOMIC DNA]</scope>
    <source>
        <strain evidence="17 18">HKU16</strain>
    </source>
</reference>
<dbReference type="InterPro" id="IPR003593">
    <property type="entry name" value="AAA+_ATPase"/>
</dbReference>
<dbReference type="GO" id="GO:0015031">
    <property type="term" value="P:protein transport"/>
    <property type="evidence" value="ECO:0007669"/>
    <property type="project" value="UniProtKB-KW"/>
</dbReference>
<dbReference type="GO" id="GO:0006614">
    <property type="term" value="P:SRP-dependent cotranslational protein targeting to membrane"/>
    <property type="evidence" value="ECO:0007669"/>
    <property type="project" value="UniProtKB-UniRule"/>
</dbReference>
<keyword evidence="9" id="KW-0342">GTP-binding</keyword>
<dbReference type="GO" id="GO:0044781">
    <property type="term" value="P:bacterial-type flagellum organization"/>
    <property type="evidence" value="ECO:0007669"/>
    <property type="project" value="UniProtKB-UniRule"/>
</dbReference>
<evidence type="ECO:0000256" key="13">
    <source>
        <dbReference type="NCBIfam" id="TIGR03499"/>
    </source>
</evidence>
<accession>A0A0M2NDD0</accession>
<comment type="similarity">
    <text evidence="2">Belongs to the GTP-binding SRP family.</text>
</comment>
<dbReference type="SMART" id="SM00382">
    <property type="entry name" value="AAA"/>
    <property type="match status" value="1"/>
</dbReference>
<protein>
    <recommendedName>
        <fullName evidence="3 13">Flagellar biosynthesis protein FlhF</fullName>
    </recommendedName>
</protein>
<dbReference type="OrthoDB" id="9778554at2"/>
<feature type="domain" description="AAA+ ATPase" evidence="15">
    <location>
        <begin position="198"/>
        <end position="369"/>
    </location>
</feature>
<keyword evidence="17" id="KW-0969">Cilium</keyword>
<dbReference type="NCBIfam" id="TIGR03499">
    <property type="entry name" value="FlhF"/>
    <property type="match status" value="1"/>
</dbReference>
<keyword evidence="17" id="KW-0966">Cell projection</keyword>
<evidence type="ECO:0000256" key="7">
    <source>
        <dbReference type="ARBA" id="ARBA00022795"/>
    </source>
</evidence>
<evidence type="ECO:0000256" key="10">
    <source>
        <dbReference type="ARBA" id="ARBA00023136"/>
    </source>
</evidence>
<evidence type="ECO:0000256" key="11">
    <source>
        <dbReference type="ARBA" id="ARBA00023225"/>
    </source>
</evidence>
<proteinExistence type="inferred from homology"/>
<dbReference type="GO" id="GO:0003924">
    <property type="term" value="F:GTPase activity"/>
    <property type="evidence" value="ECO:0007669"/>
    <property type="project" value="UniProtKB-UniRule"/>
</dbReference>
<keyword evidence="6" id="KW-0547">Nucleotide-binding</keyword>
<feature type="region of interest" description="Disordered" evidence="14">
    <location>
        <begin position="85"/>
        <end position="105"/>
    </location>
</feature>
<dbReference type="GO" id="GO:0005886">
    <property type="term" value="C:plasma membrane"/>
    <property type="evidence" value="ECO:0007669"/>
    <property type="project" value="UniProtKB-SubCell"/>
</dbReference>
<dbReference type="InterPro" id="IPR047040">
    <property type="entry name" value="FlhF__GTPase_dom"/>
</dbReference>
<dbReference type="GO" id="GO:0005525">
    <property type="term" value="F:GTP binding"/>
    <property type="evidence" value="ECO:0007669"/>
    <property type="project" value="UniProtKB-UniRule"/>
</dbReference>
<dbReference type="InterPro" id="IPR027417">
    <property type="entry name" value="P-loop_NTPase"/>
</dbReference>
<dbReference type="AlphaFoldDB" id="A0A0M2NDD0"/>
<dbReference type="Pfam" id="PF00448">
    <property type="entry name" value="SRP54"/>
    <property type="match status" value="1"/>
</dbReference>
<dbReference type="Proteomes" id="UP000034076">
    <property type="component" value="Unassembled WGS sequence"/>
</dbReference>
<dbReference type="STRING" id="270498.CHK_1985"/>
<keyword evidence="18" id="KW-1185">Reference proteome</keyword>
<dbReference type="SMART" id="SM00962">
    <property type="entry name" value="SRP54"/>
    <property type="match status" value="1"/>
</dbReference>
<evidence type="ECO:0000256" key="9">
    <source>
        <dbReference type="ARBA" id="ARBA00023134"/>
    </source>
</evidence>
<dbReference type="GO" id="GO:0005047">
    <property type="term" value="F:signal recognition particle binding"/>
    <property type="evidence" value="ECO:0007669"/>
    <property type="project" value="TreeGrafter"/>
</dbReference>
<keyword evidence="11" id="KW-1006">Bacterial flagellum protein export</keyword>
<keyword evidence="7" id="KW-1005">Bacterial flagellum biogenesis</keyword>
<evidence type="ECO:0000259" key="16">
    <source>
        <dbReference type="SMART" id="SM00962"/>
    </source>
</evidence>
<comment type="function">
    <text evidence="12">Necessary for flagellar biosynthesis. May be involved in translocation of the flagellum.</text>
</comment>
<evidence type="ECO:0000256" key="1">
    <source>
        <dbReference type="ARBA" id="ARBA00004413"/>
    </source>
</evidence>
<evidence type="ECO:0000256" key="3">
    <source>
        <dbReference type="ARBA" id="ARBA00014919"/>
    </source>
</evidence>
<keyword evidence="8" id="KW-0653">Protein transport</keyword>
<keyword evidence="4" id="KW-0813">Transport</keyword>
<dbReference type="RefSeq" id="WP_046443835.1">
    <property type="nucleotide sequence ID" value="NZ_LAYJ01000105.1"/>
</dbReference>
<dbReference type="PANTHER" id="PTHR43134">
    <property type="entry name" value="SIGNAL RECOGNITION PARTICLE RECEPTOR SUBUNIT ALPHA"/>
    <property type="match status" value="1"/>
</dbReference>
<evidence type="ECO:0000256" key="12">
    <source>
        <dbReference type="ARBA" id="ARBA00025337"/>
    </source>
</evidence>
<keyword evidence="5" id="KW-1003">Cell membrane</keyword>
<sequence>MKLKKFYVENMSEAMKVLKDEIGPDAVILSSKQVRKKKGPLGIFSKKVFEVVAGYEDEAVKQERYKAPPAAPAFQPMRSDVQNAYAASAAAAQPHNTGKAPDAEGLSDSIGELRSLIGKLSEKVDMQQQPADRRFSKDVMEVYRKLTAGDVDTETAEELCAEIESVCSKRSASATDVAKSLLEEMLGKPHTVECTKFKQKTVLFAGPTGVGKTTTLVKLAYMLVYDKKLNVGIINADVFRVAAQEHLNAYCEILKTDCITIYSPEEIKDALEAMKDKDIVLIDTAGKVSDDKEYRLDIAKLVQLGRIDDIYITLSMSTAQRVLSSTIANYSFLKQYSIIATKTDELPTKGPLVSVAKISGMPLSYLTCGQNVPDDIKVVSAKEIITSILEN</sequence>
<organism evidence="17 18">
    <name type="scientific">Christensenella hongkongensis</name>
    <dbReference type="NCBI Taxonomy" id="270498"/>
    <lineage>
        <taxon>Bacteria</taxon>
        <taxon>Bacillati</taxon>
        <taxon>Bacillota</taxon>
        <taxon>Clostridia</taxon>
        <taxon>Christensenellales</taxon>
        <taxon>Christensenellaceae</taxon>
        <taxon>Christensenella</taxon>
    </lineage>
</organism>
<dbReference type="PATRIC" id="fig|270498.16.peg.1500"/>
<evidence type="ECO:0000256" key="8">
    <source>
        <dbReference type="ARBA" id="ARBA00022927"/>
    </source>
</evidence>
<evidence type="ECO:0000256" key="2">
    <source>
        <dbReference type="ARBA" id="ARBA00008531"/>
    </source>
</evidence>
<keyword evidence="17" id="KW-0282">Flagellum</keyword>
<dbReference type="SUPFAM" id="SSF52540">
    <property type="entry name" value="P-loop containing nucleoside triphosphate hydrolases"/>
    <property type="match status" value="1"/>
</dbReference>
<dbReference type="PANTHER" id="PTHR43134:SF3">
    <property type="entry name" value="FLAGELLAR BIOSYNTHESIS PROTEIN FLHF"/>
    <property type="match status" value="1"/>
</dbReference>
<evidence type="ECO:0000256" key="6">
    <source>
        <dbReference type="ARBA" id="ARBA00022741"/>
    </source>
</evidence>
<evidence type="ECO:0000313" key="17">
    <source>
        <dbReference type="EMBL" id="KKI50519.1"/>
    </source>
</evidence>